<evidence type="ECO:0000313" key="8">
    <source>
        <dbReference type="EMBL" id="CDM65979.1"/>
    </source>
</evidence>
<dbReference type="GO" id="GO:0005576">
    <property type="term" value="C:extracellular region"/>
    <property type="evidence" value="ECO:0007669"/>
    <property type="project" value="TreeGrafter"/>
</dbReference>
<proteinExistence type="inferred from homology"/>
<dbReference type="STRING" id="454194.PYK22_01988"/>
<dbReference type="CDD" id="cd10792">
    <property type="entry name" value="GH57N_AmyC_like"/>
    <property type="match status" value="1"/>
</dbReference>
<dbReference type="EMBL" id="CBXV010000007">
    <property type="protein sequence ID" value="CDM65979.1"/>
    <property type="molecule type" value="Genomic_DNA"/>
</dbReference>
<dbReference type="AlphaFoldDB" id="A0A0B6X0A8"/>
<accession>A0A0B6X0A8</accession>
<dbReference type="Gene3D" id="3.20.110.10">
    <property type="entry name" value="Glycoside hydrolase 38, N terminal domain"/>
    <property type="match status" value="1"/>
</dbReference>
<name>A0A0B6X0A8_9BACT</name>
<organism evidence="8 9">
    <name type="scientific">Pyrinomonas methylaliphatogenes</name>
    <dbReference type="NCBI Taxonomy" id="454194"/>
    <lineage>
        <taxon>Bacteria</taxon>
        <taxon>Pseudomonadati</taxon>
        <taxon>Acidobacteriota</taxon>
        <taxon>Blastocatellia</taxon>
        <taxon>Blastocatellales</taxon>
        <taxon>Pyrinomonadaceae</taxon>
        <taxon>Pyrinomonas</taxon>
    </lineage>
</organism>
<dbReference type="SUPFAM" id="SSF88713">
    <property type="entry name" value="Glycoside hydrolase/deacetylase"/>
    <property type="match status" value="1"/>
</dbReference>
<feature type="active site" description="Proton donor" evidence="3">
    <location>
        <position position="355"/>
    </location>
</feature>
<comment type="similarity">
    <text evidence="1 5">Belongs to the glycosyl hydrolase 57 family.</text>
</comment>
<evidence type="ECO:0000313" key="9">
    <source>
        <dbReference type="Proteomes" id="UP000031518"/>
    </source>
</evidence>
<feature type="domain" description="Glycoside hydrolase family 57 N-terminal" evidence="6">
    <location>
        <begin position="8"/>
        <end position="301"/>
    </location>
</feature>
<evidence type="ECO:0000259" key="7">
    <source>
        <dbReference type="Pfam" id="PF09210"/>
    </source>
</evidence>
<dbReference type="InterPro" id="IPR040042">
    <property type="entry name" value="Branching_enz_MT3115-like"/>
</dbReference>
<dbReference type="SUPFAM" id="SSF88688">
    <property type="entry name" value="Families 57/38 glycoside transferase middle domain"/>
    <property type="match status" value="1"/>
</dbReference>
<dbReference type="OrthoDB" id="9803279at2"/>
<protein>
    <submittedName>
        <fullName evidence="8">(1-&gt;4)-alpha-D-glucan branching enzyme</fullName>
    </submittedName>
</protein>
<keyword evidence="9" id="KW-1185">Reference proteome</keyword>
<evidence type="ECO:0000256" key="3">
    <source>
        <dbReference type="PIRSR" id="PIRSR640042-1"/>
    </source>
</evidence>
<dbReference type="InterPro" id="IPR037090">
    <property type="entry name" value="57_glycoside_trans_central"/>
</dbReference>
<feature type="binding site" evidence="4">
    <location>
        <position position="470"/>
    </location>
    <ligand>
        <name>substrate</name>
    </ligand>
</feature>
<dbReference type="Pfam" id="PF03065">
    <property type="entry name" value="Glyco_hydro_57"/>
    <property type="match status" value="1"/>
</dbReference>
<gene>
    <name evidence="8" type="ORF">PYK22_01988</name>
</gene>
<evidence type="ECO:0000259" key="6">
    <source>
        <dbReference type="Pfam" id="PF03065"/>
    </source>
</evidence>
<dbReference type="GO" id="GO:0003844">
    <property type="term" value="F:1,4-alpha-glucan branching enzyme activity"/>
    <property type="evidence" value="ECO:0007669"/>
    <property type="project" value="InterPro"/>
</dbReference>
<dbReference type="Proteomes" id="UP000031518">
    <property type="component" value="Unassembled WGS sequence"/>
</dbReference>
<feature type="binding site" evidence="4">
    <location>
        <position position="409"/>
    </location>
    <ligand>
        <name>substrate</name>
    </ligand>
</feature>
<evidence type="ECO:0000256" key="4">
    <source>
        <dbReference type="PIRSR" id="PIRSR640042-2"/>
    </source>
</evidence>
<evidence type="ECO:0000256" key="1">
    <source>
        <dbReference type="ARBA" id="ARBA00006821"/>
    </source>
</evidence>
<evidence type="ECO:0000256" key="5">
    <source>
        <dbReference type="RuleBase" id="RU361196"/>
    </source>
</evidence>
<feature type="active site" description="Nucleophile" evidence="3">
    <location>
        <position position="190"/>
    </location>
</feature>
<feature type="binding site" evidence="4">
    <location>
        <position position="259"/>
    </location>
    <ligand>
        <name>substrate</name>
    </ligand>
</feature>
<reference evidence="8 9" key="1">
    <citation type="submission" date="2013-12" db="EMBL/GenBank/DDBJ databases">
        <authorList>
            <person name="Stott M."/>
        </authorList>
    </citation>
    <scope>NUCLEOTIDE SEQUENCE [LARGE SCALE GENOMIC DNA]</scope>
    <source>
        <strain evidence="8 9">K22</strain>
    </source>
</reference>
<dbReference type="InterPro" id="IPR028995">
    <property type="entry name" value="Glyco_hydro_57/38_cen_sf"/>
</dbReference>
<dbReference type="GO" id="GO:0030979">
    <property type="term" value="P:alpha-glucan biosynthetic process"/>
    <property type="evidence" value="ECO:0007669"/>
    <property type="project" value="InterPro"/>
</dbReference>
<dbReference type="InterPro" id="IPR027291">
    <property type="entry name" value="Glyco_hydro_38_N_sf"/>
</dbReference>
<dbReference type="PANTHER" id="PTHR41695">
    <property type="entry name" value="1,4-ALPHA-GLUCAN BRANCHING ENZYME RV3031-RELATED"/>
    <property type="match status" value="1"/>
</dbReference>
<dbReference type="PANTHER" id="PTHR41695:SF1">
    <property type="entry name" value="1,4-ALPHA-GLUCAN BRANCHING ENZYME TK1436"/>
    <property type="match status" value="1"/>
</dbReference>
<dbReference type="InterPro" id="IPR011330">
    <property type="entry name" value="Glyco_hydro/deAcase_b/a-brl"/>
</dbReference>
<dbReference type="Gene3D" id="1.20.1430.10">
    <property type="entry name" value="Families 57/38 glycoside transferase, middle domain"/>
    <property type="match status" value="1"/>
</dbReference>
<dbReference type="InterPro" id="IPR015293">
    <property type="entry name" value="BE_C"/>
</dbReference>
<feature type="domain" description="1,4-alpha-glucan branching enzyme C-terminal" evidence="7">
    <location>
        <begin position="431"/>
        <end position="530"/>
    </location>
</feature>
<reference evidence="8 9" key="2">
    <citation type="submission" date="2015-01" db="EMBL/GenBank/DDBJ databases">
        <title>Complete genome sequence of Pyrinomonas methylaliphatogenes type strain K22T.</title>
        <authorList>
            <person name="Lee K.C.Y."/>
            <person name="Power J.F."/>
            <person name="Dunfield P.F."/>
            <person name="Morgan X.C."/>
            <person name="Huttenhower C."/>
            <person name="Stott M.B."/>
        </authorList>
    </citation>
    <scope>NUCLEOTIDE SEQUENCE [LARGE SCALE GENOMIC DNA]</scope>
    <source>
        <strain evidence="8 9">K22</strain>
    </source>
</reference>
<dbReference type="Pfam" id="PF09210">
    <property type="entry name" value="BE_C"/>
    <property type="match status" value="1"/>
</dbReference>
<dbReference type="InterPro" id="IPR004300">
    <property type="entry name" value="Glyco_hydro_57_N"/>
</dbReference>
<dbReference type="RefSeq" id="WP_041976786.1">
    <property type="nucleotide sequence ID" value="NZ_CBXV010000007.1"/>
</dbReference>
<feature type="binding site" evidence="4">
    <location>
        <position position="242"/>
    </location>
    <ligand>
        <name>substrate</name>
    </ligand>
</feature>
<sequence length="535" mass="62352">MSVAYFSLVLHAHLPFVRHPERPEFLEEDWLYEAITEVYLPLISIFSNLARLSDKPRLAINISPPLCEMLSDELLRSRYTRHLENLLALVEKELGRTAREAPEFHQTARMYHENLRAAHHLWEDVYRRDLVRAFRELQDAGIIEIITCGATHGFLPLISTEEARRAQVEIAINNYRKHFGRQPRGIWLPECAYEPGVETILADAGLEYFIADAHAVLYGDPRPRYGVYAPVRCPNGVAVFARDPETSQQVWSSITGYPGHADYREFYRDIGWDAPYEYLKPHLHSDGERRHLGLKYHRITGRDVPLHEKAPYDPGAARRRAMLDAEHFVRSRLEQARRLRESFEDRAPLIVSPYDAELFGHWWYEGPQFLDFVFRRLSERRDALIPISPGDYLDLDLPIQTQQPAQSSWGAEGYFKVWLNEGTAWMYPYQHAAEARMTRLADEHALTADEMKRRALNQAARELLLAQSSDWAFQIYQGTTVEYAVRRFRAHIYRFNALADDIARGEIDVARLEEIESRDNIFQELDFRTYCTKPH</sequence>
<evidence type="ECO:0000256" key="2">
    <source>
        <dbReference type="ARBA" id="ARBA00023277"/>
    </source>
</evidence>
<keyword evidence="2 5" id="KW-0119">Carbohydrate metabolism</keyword>